<accession>A0ABY9J5U8</accession>
<feature type="region of interest" description="Disordered" evidence="1">
    <location>
        <begin position="181"/>
        <end position="203"/>
    </location>
</feature>
<evidence type="ECO:0000256" key="1">
    <source>
        <dbReference type="SAM" id="MobiDB-lite"/>
    </source>
</evidence>
<gene>
    <name evidence="2" type="ORF">P8A19_41930</name>
</gene>
<proteinExistence type="predicted"/>
<name>A0ABY9J5U8_9ACTN</name>
<dbReference type="RefSeq" id="WP_306106390.1">
    <property type="nucleotide sequence ID" value="NZ_CP120989.1"/>
</dbReference>
<feature type="compositionally biased region" description="Gly residues" evidence="1">
    <location>
        <begin position="185"/>
        <end position="195"/>
    </location>
</feature>
<geneLocation type="plasmid" evidence="2 3">
    <name>unnamed1</name>
</geneLocation>
<keyword evidence="3" id="KW-1185">Reference proteome</keyword>
<dbReference type="EMBL" id="CP120989">
    <property type="protein sequence ID" value="WLQ62036.1"/>
    <property type="molecule type" value="Genomic_DNA"/>
</dbReference>
<evidence type="ECO:0000313" key="2">
    <source>
        <dbReference type="EMBL" id="WLQ62036.1"/>
    </source>
</evidence>
<protein>
    <submittedName>
        <fullName evidence="2">Uncharacterized protein</fullName>
    </submittedName>
</protein>
<reference evidence="2 3" key="1">
    <citation type="submission" date="2023-03" db="EMBL/GenBank/DDBJ databases">
        <title>Isolation and description of six Streptomyces strains from soil environments, able to metabolize different microbial glucans.</title>
        <authorList>
            <person name="Widen T."/>
            <person name="Larsbrink J."/>
        </authorList>
    </citation>
    <scope>NUCLEOTIDE SEQUENCE [LARGE SCALE GENOMIC DNA]</scope>
    <source>
        <strain evidence="2 3">Alt2</strain>
        <plasmid evidence="2 3">unnamed1</plasmid>
    </source>
</reference>
<sequence>MKPMKPMNLGHEELFRPWGTVTPAFWDSPPEERPSEQPLTHIPHVLRGRLTEIATTAAAGRLPDAAWMSYRLDTDVTAEYGPEHLNTVHVREVRAHLAYLAGDHASSLGWYLHTARLRATVPGPGHPDTEEATLRAYSLWRVVPDADAPALGVELLGVVTDIHGPEAAVARRTRRRLQALAGAGSDTGAGAGAGASQGARGIT</sequence>
<keyword evidence="2" id="KW-0614">Plasmid</keyword>
<evidence type="ECO:0000313" key="3">
    <source>
        <dbReference type="Proteomes" id="UP001235744"/>
    </source>
</evidence>
<dbReference type="Proteomes" id="UP001235744">
    <property type="component" value="Plasmid unnamed1"/>
</dbReference>
<organism evidence="2 3">
    <name type="scientific">Streptomyces poriferorum</name>
    <dbReference type="NCBI Taxonomy" id="2798799"/>
    <lineage>
        <taxon>Bacteria</taxon>
        <taxon>Bacillati</taxon>
        <taxon>Actinomycetota</taxon>
        <taxon>Actinomycetes</taxon>
        <taxon>Kitasatosporales</taxon>
        <taxon>Streptomycetaceae</taxon>
        <taxon>Streptomyces</taxon>
    </lineage>
</organism>